<evidence type="ECO:0000313" key="3">
    <source>
        <dbReference type="Proteomes" id="UP000242515"/>
    </source>
</evidence>
<evidence type="ECO:0000313" key="2">
    <source>
        <dbReference type="EMBL" id="SEQ51526.1"/>
    </source>
</evidence>
<dbReference type="EMBL" id="FOGC01000003">
    <property type="protein sequence ID" value="SEQ51526.1"/>
    <property type="molecule type" value="Genomic_DNA"/>
</dbReference>
<keyword evidence="3" id="KW-1185">Reference proteome</keyword>
<name>A0A1H9GN60_9GAMM</name>
<sequence length="74" mass="8308">MTSKQEPSVKSKTLCQVAGQPDPEVILTEQARDVLTHLNQTTGSRFTTNKTSLEHIRARLREDFTVAELNLVID</sequence>
<dbReference type="Proteomes" id="UP000242515">
    <property type="component" value="Unassembled WGS sequence"/>
</dbReference>
<evidence type="ECO:0000259" key="1">
    <source>
        <dbReference type="Pfam" id="PF09524"/>
    </source>
</evidence>
<protein>
    <recommendedName>
        <fullName evidence="1">Phage conserved hypothetical protein C-terminal domain-containing protein</fullName>
    </recommendedName>
</protein>
<feature type="domain" description="Phage conserved hypothetical protein C-terminal" evidence="1">
    <location>
        <begin position="34"/>
        <end position="74"/>
    </location>
</feature>
<organism evidence="2 3">
    <name type="scientific">Rosenbergiella nectarea</name>
    <dbReference type="NCBI Taxonomy" id="988801"/>
    <lineage>
        <taxon>Bacteria</taxon>
        <taxon>Pseudomonadati</taxon>
        <taxon>Pseudomonadota</taxon>
        <taxon>Gammaproteobacteria</taxon>
        <taxon>Enterobacterales</taxon>
        <taxon>Erwiniaceae</taxon>
        <taxon>Rosenbergiella</taxon>
    </lineage>
</organism>
<reference evidence="3" key="1">
    <citation type="submission" date="2016-10" db="EMBL/GenBank/DDBJ databases">
        <authorList>
            <person name="Varghese N."/>
            <person name="Submissions S."/>
        </authorList>
    </citation>
    <scope>NUCLEOTIDE SEQUENCE [LARGE SCALE GENOMIC DNA]</scope>
    <source>
        <strain evidence="3">8N4</strain>
    </source>
</reference>
<dbReference type="STRING" id="988801.SAMN05216522_103286"/>
<accession>A0A1H9GN60</accession>
<dbReference type="AlphaFoldDB" id="A0A1H9GN60"/>
<dbReference type="Pfam" id="PF09524">
    <property type="entry name" value="Phg_2220_C"/>
    <property type="match status" value="1"/>
</dbReference>
<proteinExistence type="predicted"/>
<gene>
    <name evidence="2" type="ORF">SAMN05216522_103286</name>
</gene>
<dbReference type="InterPro" id="IPR011741">
    <property type="entry name" value="Phg_2220_C"/>
</dbReference>